<dbReference type="WBParaSite" id="TCLT_0000718201-mRNA-1">
    <property type="protein sequence ID" value="TCLT_0000718201-mRNA-1"/>
    <property type="gene ID" value="TCLT_0000718201"/>
</dbReference>
<dbReference type="OrthoDB" id="5598268at2759"/>
<name>A0A0N5D2R1_THECL</name>
<sequence>MWYCACDVKLPVAEEILKRPIFVLGEKAHPQNGWLPPKAIDQIREAIKQDVSKITKRMDEEEMKEGIEEAWWGEPLKF</sequence>
<dbReference type="AlphaFoldDB" id="A0A0N5D2R1"/>
<dbReference type="STRING" id="103827.A0A0N5D2R1"/>
<evidence type="ECO:0000313" key="3">
    <source>
        <dbReference type="WBParaSite" id="TCLT_0000718201-mRNA-1"/>
    </source>
</evidence>
<reference evidence="1 2" key="2">
    <citation type="submission" date="2018-11" db="EMBL/GenBank/DDBJ databases">
        <authorList>
            <consortium name="Pathogen Informatics"/>
        </authorList>
    </citation>
    <scope>NUCLEOTIDE SEQUENCE [LARGE SCALE GENOMIC DNA]</scope>
</reference>
<dbReference type="OMA" id="IEEAWWG"/>
<gene>
    <name evidence="1" type="ORF">TCLT_LOCUS7171</name>
</gene>
<evidence type="ECO:0000313" key="1">
    <source>
        <dbReference type="EMBL" id="VDN04602.1"/>
    </source>
</evidence>
<dbReference type="Proteomes" id="UP000276776">
    <property type="component" value="Unassembled WGS sequence"/>
</dbReference>
<organism evidence="3">
    <name type="scientific">Thelazia callipaeda</name>
    <name type="common">Oriental eyeworm</name>
    <name type="synonym">Parasitic nematode</name>
    <dbReference type="NCBI Taxonomy" id="103827"/>
    <lineage>
        <taxon>Eukaryota</taxon>
        <taxon>Metazoa</taxon>
        <taxon>Ecdysozoa</taxon>
        <taxon>Nematoda</taxon>
        <taxon>Chromadorea</taxon>
        <taxon>Rhabditida</taxon>
        <taxon>Spirurina</taxon>
        <taxon>Spiruromorpha</taxon>
        <taxon>Thelazioidea</taxon>
        <taxon>Thelaziidae</taxon>
        <taxon>Thelazia</taxon>
    </lineage>
</organism>
<protein>
    <submittedName>
        <fullName evidence="3">1-acyl-sn-glycerol-3-phosphate acyltransferase</fullName>
    </submittedName>
</protein>
<proteinExistence type="predicted"/>
<reference evidence="3" key="1">
    <citation type="submission" date="2017-02" db="UniProtKB">
        <authorList>
            <consortium name="WormBaseParasite"/>
        </authorList>
    </citation>
    <scope>IDENTIFICATION</scope>
</reference>
<keyword evidence="2" id="KW-1185">Reference proteome</keyword>
<dbReference type="EMBL" id="UYYF01004481">
    <property type="protein sequence ID" value="VDN04602.1"/>
    <property type="molecule type" value="Genomic_DNA"/>
</dbReference>
<accession>A0A0N5D2R1</accession>
<evidence type="ECO:0000313" key="2">
    <source>
        <dbReference type="Proteomes" id="UP000276776"/>
    </source>
</evidence>